<reference evidence="1 2" key="1">
    <citation type="submission" date="2021-06" db="EMBL/GenBank/DDBJ databases">
        <authorList>
            <person name="Kallberg Y."/>
            <person name="Tangrot J."/>
            <person name="Rosling A."/>
        </authorList>
    </citation>
    <scope>NUCLEOTIDE SEQUENCE [LARGE SCALE GENOMIC DNA]</scope>
    <source>
        <strain evidence="1 2">120-4 pot B 10/14</strain>
    </source>
</reference>
<keyword evidence="2" id="KW-1185">Reference proteome</keyword>
<organism evidence="1 2">
    <name type="scientific">Gigaspora margarita</name>
    <dbReference type="NCBI Taxonomy" id="4874"/>
    <lineage>
        <taxon>Eukaryota</taxon>
        <taxon>Fungi</taxon>
        <taxon>Fungi incertae sedis</taxon>
        <taxon>Mucoromycota</taxon>
        <taxon>Glomeromycotina</taxon>
        <taxon>Glomeromycetes</taxon>
        <taxon>Diversisporales</taxon>
        <taxon>Gigasporaceae</taxon>
        <taxon>Gigaspora</taxon>
    </lineage>
</organism>
<dbReference type="Proteomes" id="UP000789901">
    <property type="component" value="Unassembled WGS sequence"/>
</dbReference>
<evidence type="ECO:0000313" key="1">
    <source>
        <dbReference type="EMBL" id="CAG8758550.1"/>
    </source>
</evidence>
<protein>
    <submittedName>
        <fullName evidence="1">33725_t:CDS:1</fullName>
    </submittedName>
</protein>
<gene>
    <name evidence="1" type="ORF">GMARGA_LOCUS17199</name>
</gene>
<dbReference type="EMBL" id="CAJVQB010012883">
    <property type="protein sequence ID" value="CAG8758550.1"/>
    <property type="molecule type" value="Genomic_DNA"/>
</dbReference>
<sequence length="93" mass="10876">ISSIAGMVMLIACLWYNKRYGKYVNQLQKRVKRARSDTVNKIFEQSMQLYSDLVAKLKALVVSIRRIEKFLNEIRIHNIGFTSINVAWKDDII</sequence>
<evidence type="ECO:0000313" key="2">
    <source>
        <dbReference type="Proteomes" id="UP000789901"/>
    </source>
</evidence>
<feature type="non-terminal residue" evidence="1">
    <location>
        <position position="1"/>
    </location>
</feature>
<accession>A0ABN7VCU7</accession>
<name>A0ABN7VCU7_GIGMA</name>
<comment type="caution">
    <text evidence="1">The sequence shown here is derived from an EMBL/GenBank/DDBJ whole genome shotgun (WGS) entry which is preliminary data.</text>
</comment>
<proteinExistence type="predicted"/>